<evidence type="ECO:0000259" key="9">
    <source>
        <dbReference type="PROSITE" id="PS50928"/>
    </source>
</evidence>
<feature type="transmembrane region" description="Helical" evidence="8">
    <location>
        <begin position="400"/>
        <end position="425"/>
    </location>
</feature>
<dbReference type="Proteomes" id="UP000323565">
    <property type="component" value="Chromosome"/>
</dbReference>
<keyword evidence="2 8" id="KW-0813">Transport</keyword>
<feature type="transmembrane region" description="Helical" evidence="8">
    <location>
        <begin position="314"/>
        <end position="334"/>
    </location>
</feature>
<reference evidence="10 11" key="1">
    <citation type="submission" date="2019-08" db="EMBL/GenBank/DDBJ databases">
        <title>Dermacoccus abyssi strain HZAU 226, whole genome Nanopore sequencing project.</title>
        <authorList>
            <person name="Guo A."/>
            <person name="Zhang X."/>
            <person name="Ruan Y."/>
            <person name="Liu W."/>
            <person name="Chen Q."/>
            <person name="Gu L."/>
        </authorList>
    </citation>
    <scope>NUCLEOTIDE SEQUENCE [LARGE SCALE GENOMIC DNA]</scope>
    <source>
        <strain evidence="10 11">HZAU 226</strain>
    </source>
</reference>
<keyword evidence="4" id="KW-0997">Cell inner membrane</keyword>
<evidence type="ECO:0000256" key="2">
    <source>
        <dbReference type="ARBA" id="ARBA00022448"/>
    </source>
</evidence>
<dbReference type="PROSITE" id="PS50928">
    <property type="entry name" value="ABC_TM1"/>
    <property type="match status" value="2"/>
</dbReference>
<evidence type="ECO:0000256" key="8">
    <source>
        <dbReference type="RuleBase" id="RU363032"/>
    </source>
</evidence>
<evidence type="ECO:0000256" key="5">
    <source>
        <dbReference type="ARBA" id="ARBA00022692"/>
    </source>
</evidence>
<evidence type="ECO:0000256" key="1">
    <source>
        <dbReference type="ARBA" id="ARBA00004429"/>
    </source>
</evidence>
<feature type="transmembrane region" description="Helical" evidence="8">
    <location>
        <begin position="215"/>
        <end position="239"/>
    </location>
</feature>
<dbReference type="Pfam" id="PF00528">
    <property type="entry name" value="BPD_transp_1"/>
    <property type="match status" value="1"/>
</dbReference>
<evidence type="ECO:0000256" key="7">
    <source>
        <dbReference type="ARBA" id="ARBA00023136"/>
    </source>
</evidence>
<gene>
    <name evidence="10" type="ORF">FV141_02070</name>
</gene>
<sequence length="572" mass="59902">MEGRHVEVSRDGVAAPAARARAGTSPFPRVLVLALLAAAPLVFLGIFFAWPVLAMAVRGVTGDGGGADLAGAWDVVTRPRTLRVLWFTLWMAALATLCSVALGLPVAHVLYRLRVPLAGLWRALVVLPFVLPTVVVGVAFRSLFAPGGPLAALGWDGTWQPVLLAMVFFNISVVVRTVGPLWASLDPRTAQAAAGLGASPAQVFRTVMWPALRPAVVSAATVVFLFCSTAFGIVLMLGGLRYATLETEIYSLTVEFLDLRAAAVLSTVQFVLVALLLLGAERARSGLRRSDSVVRRGVAVADEPRRVTRSDAPALAATLFALALVVTPLVTLVLRSLRDGDGWSLVHYRALGGELAALAALSVSWRIALDAALLALALGVMVSVVVSWRARTPRGRRVIAGLDAAFMLPLGVSAVTVGFGFLLTLDRPPLDLRSSPILIPIAQATVALPLVVRTLVPVLRSLDPRSREAAAALGASPLRAWMTADLPHLWRPFVAAAGFALAVSLGEFGATAFLAQPESPTLPVLIYQLLGRPGAGNFGAAMAASVLLATVTALVMAAVERIGGSAAGRMDG</sequence>
<feature type="transmembrane region" description="Helical" evidence="8">
    <location>
        <begin position="163"/>
        <end position="183"/>
    </location>
</feature>
<feature type="transmembrane region" description="Helical" evidence="8">
    <location>
        <begin position="30"/>
        <end position="50"/>
    </location>
</feature>
<evidence type="ECO:0000313" key="11">
    <source>
        <dbReference type="Proteomes" id="UP000323565"/>
    </source>
</evidence>
<feature type="transmembrane region" description="Helical" evidence="8">
    <location>
        <begin position="123"/>
        <end position="143"/>
    </location>
</feature>
<accession>A0ABX5ZCW5</accession>
<feature type="transmembrane region" description="Helical" evidence="8">
    <location>
        <begin position="367"/>
        <end position="388"/>
    </location>
</feature>
<proteinExistence type="inferred from homology"/>
<evidence type="ECO:0000256" key="3">
    <source>
        <dbReference type="ARBA" id="ARBA00022475"/>
    </source>
</evidence>
<evidence type="ECO:0000313" key="10">
    <source>
        <dbReference type="EMBL" id="QEH94561.1"/>
    </source>
</evidence>
<keyword evidence="3" id="KW-1003">Cell membrane</keyword>
<keyword evidence="6 8" id="KW-1133">Transmembrane helix</keyword>
<dbReference type="PANTHER" id="PTHR43357:SF4">
    <property type="entry name" value="INNER MEMBRANE ABC TRANSPORTER PERMEASE PROTEIN YDCV"/>
    <property type="match status" value="1"/>
</dbReference>
<dbReference type="Gene3D" id="1.10.3720.10">
    <property type="entry name" value="MetI-like"/>
    <property type="match status" value="2"/>
</dbReference>
<feature type="domain" description="ABC transmembrane type-1" evidence="9">
    <location>
        <begin position="361"/>
        <end position="559"/>
    </location>
</feature>
<dbReference type="CDD" id="cd06261">
    <property type="entry name" value="TM_PBP2"/>
    <property type="match status" value="2"/>
</dbReference>
<protein>
    <submittedName>
        <fullName evidence="10">Iron ABC transporter permease</fullName>
    </submittedName>
</protein>
<keyword evidence="11" id="KW-1185">Reference proteome</keyword>
<feature type="domain" description="ABC transmembrane type-1" evidence="9">
    <location>
        <begin position="85"/>
        <end position="278"/>
    </location>
</feature>
<dbReference type="InterPro" id="IPR000515">
    <property type="entry name" value="MetI-like"/>
</dbReference>
<keyword evidence="5 8" id="KW-0812">Transmembrane</keyword>
<keyword evidence="7 8" id="KW-0472">Membrane</keyword>
<feature type="transmembrane region" description="Helical" evidence="8">
    <location>
        <begin position="84"/>
        <end position="111"/>
    </location>
</feature>
<evidence type="ECO:0000256" key="4">
    <source>
        <dbReference type="ARBA" id="ARBA00022519"/>
    </source>
</evidence>
<feature type="transmembrane region" description="Helical" evidence="8">
    <location>
        <begin position="259"/>
        <end position="280"/>
    </location>
</feature>
<comment type="similarity">
    <text evidence="8">Belongs to the binding-protein-dependent transport system permease family.</text>
</comment>
<comment type="subcellular location">
    <subcellularLocation>
        <location evidence="1">Cell inner membrane</location>
        <topology evidence="1">Multi-pass membrane protein</topology>
    </subcellularLocation>
    <subcellularLocation>
        <location evidence="8">Cell membrane</location>
        <topology evidence="8">Multi-pass membrane protein</topology>
    </subcellularLocation>
</comment>
<organism evidence="10 11">
    <name type="scientific">Dermacoccus abyssi</name>
    <dbReference type="NCBI Taxonomy" id="322596"/>
    <lineage>
        <taxon>Bacteria</taxon>
        <taxon>Bacillati</taxon>
        <taxon>Actinomycetota</taxon>
        <taxon>Actinomycetes</taxon>
        <taxon>Micrococcales</taxon>
        <taxon>Dermacoccaceae</taxon>
        <taxon>Dermacoccus</taxon>
    </lineage>
</organism>
<dbReference type="SUPFAM" id="SSF161098">
    <property type="entry name" value="MetI-like"/>
    <property type="match status" value="2"/>
</dbReference>
<evidence type="ECO:0000256" key="6">
    <source>
        <dbReference type="ARBA" id="ARBA00022989"/>
    </source>
</evidence>
<name>A0ABX5ZCW5_9MICO</name>
<dbReference type="PANTHER" id="PTHR43357">
    <property type="entry name" value="INNER MEMBRANE ABC TRANSPORTER PERMEASE PROTEIN YDCV"/>
    <property type="match status" value="1"/>
</dbReference>
<feature type="transmembrane region" description="Helical" evidence="8">
    <location>
        <begin position="535"/>
        <end position="559"/>
    </location>
</feature>
<dbReference type="EMBL" id="CP043031">
    <property type="protein sequence ID" value="QEH94561.1"/>
    <property type="molecule type" value="Genomic_DNA"/>
</dbReference>
<feature type="transmembrane region" description="Helical" evidence="8">
    <location>
        <begin position="489"/>
        <end position="515"/>
    </location>
</feature>
<feature type="transmembrane region" description="Helical" evidence="8">
    <location>
        <begin position="437"/>
        <end position="456"/>
    </location>
</feature>
<dbReference type="InterPro" id="IPR035906">
    <property type="entry name" value="MetI-like_sf"/>
</dbReference>